<dbReference type="FunFam" id="3.60.20.40:FF:000001">
    <property type="entry name" value="Gamma-glutamyltranspeptidase 1"/>
    <property type="match status" value="1"/>
</dbReference>
<dbReference type="GO" id="GO:0005886">
    <property type="term" value="C:plasma membrane"/>
    <property type="evidence" value="ECO:0007669"/>
    <property type="project" value="TreeGrafter"/>
</dbReference>
<dbReference type="PANTHER" id="PTHR11686">
    <property type="entry name" value="GAMMA GLUTAMYL TRANSPEPTIDASE"/>
    <property type="match status" value="1"/>
</dbReference>
<dbReference type="PANTHER" id="PTHR11686:SF9">
    <property type="entry name" value="RE13973P"/>
    <property type="match status" value="1"/>
</dbReference>
<feature type="binding site" evidence="2">
    <location>
        <position position="46"/>
    </location>
    <ligand>
        <name>L-glutamate</name>
        <dbReference type="ChEBI" id="CHEBI:29985"/>
    </ligand>
</feature>
<name>A0A8J4XR71_CHIOP</name>
<proteinExistence type="predicted"/>
<evidence type="ECO:0000256" key="1">
    <source>
        <dbReference type="ARBA" id="ARBA00084097"/>
    </source>
</evidence>
<dbReference type="GO" id="GO:0006751">
    <property type="term" value="P:glutathione catabolic process"/>
    <property type="evidence" value="ECO:0007669"/>
    <property type="project" value="InterPro"/>
</dbReference>
<dbReference type="InterPro" id="IPR000101">
    <property type="entry name" value="GGT_peptidase"/>
</dbReference>
<keyword evidence="1" id="KW-1199">Hemostasis impairing toxin</keyword>
<dbReference type="OrthoDB" id="6375640at2759"/>
<comment type="caution">
    <text evidence="3">The sequence shown here is derived from an EMBL/GenBank/DDBJ whole genome shotgun (WGS) entry which is preliminary data.</text>
</comment>
<accession>A0A8J4XR71</accession>
<organism evidence="3 4">
    <name type="scientific">Chionoecetes opilio</name>
    <name type="common">Atlantic snow crab</name>
    <name type="synonym">Cancer opilio</name>
    <dbReference type="NCBI Taxonomy" id="41210"/>
    <lineage>
        <taxon>Eukaryota</taxon>
        <taxon>Metazoa</taxon>
        <taxon>Ecdysozoa</taxon>
        <taxon>Arthropoda</taxon>
        <taxon>Crustacea</taxon>
        <taxon>Multicrustacea</taxon>
        <taxon>Malacostraca</taxon>
        <taxon>Eumalacostraca</taxon>
        <taxon>Eucarida</taxon>
        <taxon>Decapoda</taxon>
        <taxon>Pleocyemata</taxon>
        <taxon>Brachyura</taxon>
        <taxon>Eubrachyura</taxon>
        <taxon>Majoidea</taxon>
        <taxon>Majidae</taxon>
        <taxon>Chionoecetes</taxon>
    </lineage>
</organism>
<dbReference type="PRINTS" id="PR01210">
    <property type="entry name" value="GGTRANSPTASE"/>
</dbReference>
<gene>
    <name evidence="3" type="primary">Ggt1_1</name>
    <name evidence="3" type="ORF">GWK47_017534</name>
</gene>
<evidence type="ECO:0000313" key="4">
    <source>
        <dbReference type="Proteomes" id="UP000770661"/>
    </source>
</evidence>
<dbReference type="GO" id="GO:0036374">
    <property type="term" value="F:glutathione hydrolase activity"/>
    <property type="evidence" value="ECO:0007669"/>
    <property type="project" value="InterPro"/>
</dbReference>
<sequence>MSLDFHLGMPRLHPWPPQPQVGLLKSFGAGIRSKQTGIVLNDEMKDFSAPNMFKKFGFPPSPANFIKPGKRPLSSKCPTIFIDSNGDVRLVIGAAGGTKILSGVAWVSLNNLWLGENIKEAIDACRIHPRLFNMTLSYESGTATDVVEGLKDLGHETEMYGVGGSVVCAIARQNGSIYANSDFRKAGEVDGF</sequence>
<dbReference type="Pfam" id="PF01019">
    <property type="entry name" value="G_glu_transpept"/>
    <property type="match status" value="1"/>
</dbReference>
<keyword evidence="4" id="KW-1185">Reference proteome</keyword>
<keyword evidence="1" id="KW-0800">Toxin</keyword>
<dbReference type="SUPFAM" id="SSF56235">
    <property type="entry name" value="N-terminal nucleophile aminohydrolases (Ntn hydrolases)"/>
    <property type="match status" value="1"/>
</dbReference>
<reference evidence="3" key="1">
    <citation type="submission" date="2020-07" db="EMBL/GenBank/DDBJ databases">
        <title>The High-quality genome of the commercially important snow crab, Chionoecetes opilio.</title>
        <authorList>
            <person name="Jeong J.-H."/>
            <person name="Ryu S."/>
        </authorList>
    </citation>
    <scope>NUCLEOTIDE SEQUENCE</scope>
    <source>
        <strain evidence="3">MADBK_172401_WGS</strain>
        <tissue evidence="3">Digestive gland</tissue>
    </source>
</reference>
<evidence type="ECO:0000313" key="3">
    <source>
        <dbReference type="EMBL" id="KAG0712837.1"/>
    </source>
</evidence>
<dbReference type="Proteomes" id="UP000770661">
    <property type="component" value="Unassembled WGS sequence"/>
</dbReference>
<dbReference type="AlphaFoldDB" id="A0A8J4XR71"/>
<dbReference type="EMBL" id="JACEEZ010022044">
    <property type="protein sequence ID" value="KAG0712837.1"/>
    <property type="molecule type" value="Genomic_DNA"/>
</dbReference>
<protein>
    <submittedName>
        <fullName evidence="3">Glutathione hydrolase 1 proenzyme</fullName>
    </submittedName>
</protein>
<feature type="binding site" evidence="2">
    <location>
        <begin position="74"/>
        <end position="75"/>
    </location>
    <ligand>
        <name>L-glutamate</name>
        <dbReference type="ChEBI" id="CHEBI:29985"/>
    </ligand>
</feature>
<dbReference type="Gene3D" id="3.60.20.40">
    <property type="match status" value="1"/>
</dbReference>
<keyword evidence="3" id="KW-0378">Hydrolase</keyword>
<dbReference type="InterPro" id="IPR029055">
    <property type="entry name" value="Ntn_hydrolases_N"/>
</dbReference>
<dbReference type="InterPro" id="IPR043137">
    <property type="entry name" value="GGT_ssub_C"/>
</dbReference>
<evidence type="ECO:0000256" key="2">
    <source>
        <dbReference type="PIRSR" id="PIRSR600101-2"/>
    </source>
</evidence>
<feature type="binding site" evidence="2">
    <location>
        <position position="97"/>
    </location>
    <ligand>
        <name>L-glutamate</name>
        <dbReference type="ChEBI" id="CHEBI:29985"/>
    </ligand>
</feature>
<keyword evidence="1" id="KW-1202">Platelet aggregation activating toxin</keyword>